<dbReference type="Gene3D" id="3.40.710.10">
    <property type="entry name" value="DD-peptidase/beta-lactamase superfamily"/>
    <property type="match status" value="1"/>
</dbReference>
<name>A0A2H0N1L0_9BACT</name>
<protein>
    <recommendedName>
        <fullName evidence="10">Peptidase S11 D-alanyl-D-alanine carboxypeptidase A N-terminal domain-containing protein</fullName>
    </recommendedName>
</protein>
<dbReference type="PRINTS" id="PR00725">
    <property type="entry name" value="DADACBPTASE1"/>
</dbReference>
<comment type="similarity">
    <text evidence="1 9">Belongs to the peptidase S11 family.</text>
</comment>
<dbReference type="AlphaFoldDB" id="A0A2H0N1L0"/>
<dbReference type="InterPro" id="IPR012338">
    <property type="entry name" value="Beta-lactam/transpept-like"/>
</dbReference>
<feature type="active site" evidence="7">
    <location>
        <position position="159"/>
    </location>
</feature>
<keyword evidence="2" id="KW-0732">Signal</keyword>
<evidence type="ECO:0000313" key="11">
    <source>
        <dbReference type="EMBL" id="PIR02792.1"/>
    </source>
</evidence>
<sequence length="331" mass="37584">MKKWPIFFFLILVLLLFGGSFYYTQGFKSDLLVLSESNFQNISLTSIHRVNQHNLFKPLKKEAVPLPKLEARAVLSIVLRPKEQDLKSRILFEKEGQRKLPIASLTKLMTATVVLENYSLEEFIKISQGTVSTFSETGNLKPGEKLSVENLLYIMLIESSNDAAKALSEKIGTENFVYLMNKKAQELGLKNTSFINPIGLDSEVFNSGQDYFSQINSSSAEDLAKLISYISQEHSLIPEILSLPEFELYTPEGKFHHKLFNTNILLKDSQVLWGKTGYTEKSGDCIILVLRSPESLILSEDYLIVNIILGANNRFLQMEKLINWLNSAFVW</sequence>
<feature type="active site" description="Proton acceptor" evidence="7">
    <location>
        <position position="107"/>
    </location>
</feature>
<evidence type="ECO:0000256" key="4">
    <source>
        <dbReference type="ARBA" id="ARBA00022960"/>
    </source>
</evidence>
<dbReference type="SUPFAM" id="SSF56601">
    <property type="entry name" value="beta-lactamase/transpeptidase-like"/>
    <property type="match status" value="1"/>
</dbReference>
<keyword evidence="3" id="KW-0378">Hydrolase</keyword>
<evidence type="ECO:0000256" key="7">
    <source>
        <dbReference type="PIRSR" id="PIRSR618044-1"/>
    </source>
</evidence>
<dbReference type="PANTHER" id="PTHR21581">
    <property type="entry name" value="D-ALANYL-D-ALANINE CARBOXYPEPTIDASE"/>
    <property type="match status" value="1"/>
</dbReference>
<evidence type="ECO:0000313" key="12">
    <source>
        <dbReference type="Proteomes" id="UP000231139"/>
    </source>
</evidence>
<organism evidence="11 12">
    <name type="scientific">Candidatus Nealsonbacteria bacterium CG11_big_fil_rev_8_21_14_0_20_35_11</name>
    <dbReference type="NCBI Taxonomy" id="1974713"/>
    <lineage>
        <taxon>Bacteria</taxon>
        <taxon>Candidatus Nealsoniibacteriota</taxon>
    </lineage>
</organism>
<accession>A0A2H0N1L0</accession>
<keyword evidence="6" id="KW-0961">Cell wall biogenesis/degradation</keyword>
<dbReference type="EMBL" id="PCWK01000011">
    <property type="protein sequence ID" value="PIR02792.1"/>
    <property type="molecule type" value="Genomic_DNA"/>
</dbReference>
<dbReference type="PANTHER" id="PTHR21581:SF6">
    <property type="entry name" value="TRAFFICKING PROTEIN PARTICLE COMPLEX SUBUNIT 12"/>
    <property type="match status" value="1"/>
</dbReference>
<dbReference type="InterPro" id="IPR001967">
    <property type="entry name" value="Peptidase_S11_N"/>
</dbReference>
<evidence type="ECO:0000259" key="10">
    <source>
        <dbReference type="Pfam" id="PF00768"/>
    </source>
</evidence>
<dbReference type="GO" id="GO:0006508">
    <property type="term" value="P:proteolysis"/>
    <property type="evidence" value="ECO:0007669"/>
    <property type="project" value="InterPro"/>
</dbReference>
<keyword evidence="5" id="KW-0573">Peptidoglycan synthesis</keyword>
<dbReference type="Proteomes" id="UP000231139">
    <property type="component" value="Unassembled WGS sequence"/>
</dbReference>
<dbReference type="Pfam" id="PF00768">
    <property type="entry name" value="Peptidase_S11"/>
    <property type="match status" value="1"/>
</dbReference>
<comment type="caution">
    <text evidence="11">The sequence shown here is derived from an EMBL/GenBank/DDBJ whole genome shotgun (WGS) entry which is preliminary data.</text>
</comment>
<reference evidence="11 12" key="1">
    <citation type="submission" date="2017-09" db="EMBL/GenBank/DDBJ databases">
        <title>Depth-based differentiation of microbial function through sediment-hosted aquifers and enrichment of novel symbionts in the deep terrestrial subsurface.</title>
        <authorList>
            <person name="Probst A.J."/>
            <person name="Ladd B."/>
            <person name="Jarett J.K."/>
            <person name="Geller-Mcgrath D.E."/>
            <person name="Sieber C.M."/>
            <person name="Emerson J.B."/>
            <person name="Anantharaman K."/>
            <person name="Thomas B.C."/>
            <person name="Malmstrom R."/>
            <person name="Stieglmeier M."/>
            <person name="Klingl A."/>
            <person name="Woyke T."/>
            <person name="Ryan C.M."/>
            <person name="Banfield J.F."/>
        </authorList>
    </citation>
    <scope>NUCLEOTIDE SEQUENCE [LARGE SCALE GENOMIC DNA]</scope>
    <source>
        <strain evidence="11">CG11_big_fil_rev_8_21_14_0_20_35_11</strain>
    </source>
</reference>
<evidence type="ECO:0000256" key="8">
    <source>
        <dbReference type="PIRSR" id="PIRSR618044-2"/>
    </source>
</evidence>
<dbReference type="GO" id="GO:0009002">
    <property type="term" value="F:serine-type D-Ala-D-Ala carboxypeptidase activity"/>
    <property type="evidence" value="ECO:0007669"/>
    <property type="project" value="InterPro"/>
</dbReference>
<feature type="domain" description="Peptidase S11 D-alanyl-D-alanine carboxypeptidase A N-terminal" evidence="10">
    <location>
        <begin position="88"/>
        <end position="287"/>
    </location>
</feature>
<evidence type="ECO:0000256" key="9">
    <source>
        <dbReference type="RuleBase" id="RU004016"/>
    </source>
</evidence>
<evidence type="ECO:0000256" key="3">
    <source>
        <dbReference type="ARBA" id="ARBA00022801"/>
    </source>
</evidence>
<evidence type="ECO:0000256" key="2">
    <source>
        <dbReference type="ARBA" id="ARBA00022729"/>
    </source>
</evidence>
<feature type="binding site" evidence="8">
    <location>
        <position position="275"/>
    </location>
    <ligand>
        <name>substrate</name>
    </ligand>
</feature>
<dbReference type="InterPro" id="IPR018044">
    <property type="entry name" value="Peptidase_S11"/>
</dbReference>
<proteinExistence type="inferred from homology"/>
<dbReference type="GO" id="GO:0008360">
    <property type="term" value="P:regulation of cell shape"/>
    <property type="evidence" value="ECO:0007669"/>
    <property type="project" value="UniProtKB-KW"/>
</dbReference>
<evidence type="ECO:0000256" key="5">
    <source>
        <dbReference type="ARBA" id="ARBA00022984"/>
    </source>
</evidence>
<dbReference type="GO" id="GO:0009252">
    <property type="term" value="P:peptidoglycan biosynthetic process"/>
    <property type="evidence" value="ECO:0007669"/>
    <property type="project" value="UniProtKB-KW"/>
</dbReference>
<evidence type="ECO:0000256" key="6">
    <source>
        <dbReference type="ARBA" id="ARBA00023316"/>
    </source>
</evidence>
<feature type="active site" description="Acyl-ester intermediate" evidence="7">
    <location>
        <position position="104"/>
    </location>
</feature>
<evidence type="ECO:0000256" key="1">
    <source>
        <dbReference type="ARBA" id="ARBA00007164"/>
    </source>
</evidence>
<gene>
    <name evidence="11" type="ORF">COV62_00465</name>
</gene>
<keyword evidence="4" id="KW-0133">Cell shape</keyword>
<dbReference type="GO" id="GO:0071555">
    <property type="term" value="P:cell wall organization"/>
    <property type="evidence" value="ECO:0007669"/>
    <property type="project" value="UniProtKB-KW"/>
</dbReference>